<dbReference type="Pfam" id="PF07787">
    <property type="entry name" value="TMEM43"/>
    <property type="match status" value="1"/>
</dbReference>
<evidence type="ECO:0000313" key="12">
    <source>
        <dbReference type="EMBL" id="KAL3770503.1"/>
    </source>
</evidence>
<evidence type="ECO:0000256" key="2">
    <source>
        <dbReference type="ARBA" id="ARBA00004259"/>
    </source>
</evidence>
<keyword evidence="7 11" id="KW-1133">Transmembrane helix</keyword>
<name>A0ABD3N358_9STRA</name>
<feature type="transmembrane region" description="Helical" evidence="11">
    <location>
        <begin position="545"/>
        <end position="565"/>
    </location>
</feature>
<keyword evidence="8 11" id="KW-0472">Membrane</keyword>
<evidence type="ECO:0000256" key="7">
    <source>
        <dbReference type="ARBA" id="ARBA00022989"/>
    </source>
</evidence>
<evidence type="ECO:0000256" key="1">
    <source>
        <dbReference type="ARBA" id="ARBA00004127"/>
    </source>
</evidence>
<gene>
    <name evidence="12" type="ORF">ACHAWU_009342</name>
</gene>
<evidence type="ECO:0000256" key="11">
    <source>
        <dbReference type="SAM" id="Phobius"/>
    </source>
</evidence>
<feature type="transmembrane region" description="Helical" evidence="11">
    <location>
        <begin position="484"/>
        <end position="511"/>
    </location>
</feature>
<organism evidence="12 13">
    <name type="scientific">Discostella pseudostelligera</name>
    <dbReference type="NCBI Taxonomy" id="259834"/>
    <lineage>
        <taxon>Eukaryota</taxon>
        <taxon>Sar</taxon>
        <taxon>Stramenopiles</taxon>
        <taxon>Ochrophyta</taxon>
        <taxon>Bacillariophyta</taxon>
        <taxon>Coscinodiscophyceae</taxon>
        <taxon>Thalassiosirophycidae</taxon>
        <taxon>Stephanodiscales</taxon>
        <taxon>Stephanodiscaceae</taxon>
        <taxon>Discostella</taxon>
    </lineage>
</organism>
<dbReference type="GO" id="GO:0005789">
    <property type="term" value="C:endoplasmic reticulum membrane"/>
    <property type="evidence" value="ECO:0007669"/>
    <property type="project" value="UniProtKB-SubCell"/>
</dbReference>
<keyword evidence="6" id="KW-0256">Endoplasmic reticulum</keyword>
<evidence type="ECO:0000313" key="13">
    <source>
        <dbReference type="Proteomes" id="UP001530293"/>
    </source>
</evidence>
<sequence>MSQPHHSPSPSHPPCSQFNQPITDGSNHYTMSIRMTRTSLALVSVLLIAFLTTDFRFGRTSIDAYPSFGGRGEVSSNELEHDNGGDRNSDVVALHWDVLMDANPRSSTGLQNGKTGDSTSESTYCNTWCMLKQSLGLTIVGLLLICISPCVMWKNEGRHVNELRRIDFCKNKAVLVPNANLPSDEDVGQLVHFVGEVSVGTESLELSPGPLNITTPMLNALVIRRTCMIYQKFEQASRQVKNDRIGAGQTTTTNFTISEDWVPLPQPEVLEHFPGESNSRGLWDELVAHSGNTEPADPSPTNFPPNMPPQIAALLQQANDSKPPNDLTISNAAHVGEFGLTRDAIMTEKAVFQTEWMPLPVELVPNEVEHLPELRKDRYGNLTSVEEGDQPANGDVMIKYEYVADGFDVSFIVQQVLAESDPETGVPPHKFSLDKARVIDDKCCGKFSDDLGVIWMVRRGRHDLQSMITMAVEEEKMLTKILRLVCWMLLVGGWMMLFSIFTTLLSTLPIIGTLGSAAFFIVALIVGTVCCCGVTAIAYIRFRPFVAVAILACAGAIGGLIIWQLNDANQELTPPNAAPAG</sequence>
<evidence type="ECO:0008006" key="14">
    <source>
        <dbReference type="Google" id="ProtNLM"/>
    </source>
</evidence>
<evidence type="ECO:0000256" key="3">
    <source>
        <dbReference type="ARBA" id="ARBA00004586"/>
    </source>
</evidence>
<keyword evidence="9" id="KW-0539">Nucleus</keyword>
<comment type="subcellular location">
    <subcellularLocation>
        <location evidence="1">Endomembrane system</location>
        <topology evidence="1">Multi-pass membrane protein</topology>
    </subcellularLocation>
    <subcellularLocation>
        <location evidence="3">Endoplasmic reticulum membrane</location>
    </subcellularLocation>
    <subcellularLocation>
        <location evidence="2">Nucleus envelope</location>
    </subcellularLocation>
</comment>
<protein>
    <recommendedName>
        <fullName evidence="14">Transmembrane protein</fullName>
    </recommendedName>
</protein>
<comment type="caution">
    <text evidence="12">The sequence shown here is derived from an EMBL/GenBank/DDBJ whole genome shotgun (WGS) entry which is preliminary data.</text>
</comment>
<feature type="transmembrane region" description="Helical" evidence="11">
    <location>
        <begin position="517"/>
        <end position="538"/>
    </location>
</feature>
<dbReference type="GO" id="GO:0005635">
    <property type="term" value="C:nuclear envelope"/>
    <property type="evidence" value="ECO:0007669"/>
    <property type="project" value="UniProtKB-SubCell"/>
</dbReference>
<proteinExistence type="inferred from homology"/>
<keyword evidence="5 11" id="KW-0812">Transmembrane</keyword>
<dbReference type="PANTHER" id="PTHR13416">
    <property type="match status" value="1"/>
</dbReference>
<evidence type="ECO:0000256" key="9">
    <source>
        <dbReference type="ARBA" id="ARBA00023242"/>
    </source>
</evidence>
<evidence type="ECO:0000256" key="10">
    <source>
        <dbReference type="SAM" id="MobiDB-lite"/>
    </source>
</evidence>
<evidence type="ECO:0000256" key="4">
    <source>
        <dbReference type="ARBA" id="ARBA00006627"/>
    </source>
</evidence>
<comment type="similarity">
    <text evidence="4">Belongs to the TMEM43 family.</text>
</comment>
<feature type="region of interest" description="Disordered" evidence="10">
    <location>
        <begin position="1"/>
        <end position="23"/>
    </location>
</feature>
<dbReference type="EMBL" id="JALLBG020000040">
    <property type="protein sequence ID" value="KAL3770503.1"/>
    <property type="molecule type" value="Genomic_DNA"/>
</dbReference>
<dbReference type="InterPro" id="IPR012430">
    <property type="entry name" value="TMEM43_fam"/>
</dbReference>
<evidence type="ECO:0000256" key="6">
    <source>
        <dbReference type="ARBA" id="ARBA00022824"/>
    </source>
</evidence>
<reference evidence="12 13" key="1">
    <citation type="submission" date="2024-10" db="EMBL/GenBank/DDBJ databases">
        <title>Updated reference genomes for cyclostephanoid diatoms.</title>
        <authorList>
            <person name="Roberts W.R."/>
            <person name="Alverson A.J."/>
        </authorList>
    </citation>
    <scope>NUCLEOTIDE SEQUENCE [LARGE SCALE GENOMIC DNA]</scope>
    <source>
        <strain evidence="12 13">AJA232-27</strain>
    </source>
</reference>
<evidence type="ECO:0000256" key="5">
    <source>
        <dbReference type="ARBA" id="ARBA00022692"/>
    </source>
</evidence>
<feature type="transmembrane region" description="Helical" evidence="11">
    <location>
        <begin position="40"/>
        <end position="58"/>
    </location>
</feature>
<evidence type="ECO:0000256" key="8">
    <source>
        <dbReference type="ARBA" id="ARBA00023136"/>
    </source>
</evidence>
<feature type="transmembrane region" description="Helical" evidence="11">
    <location>
        <begin position="134"/>
        <end position="153"/>
    </location>
</feature>
<keyword evidence="13" id="KW-1185">Reference proteome</keyword>
<accession>A0ABD3N358</accession>
<dbReference type="AlphaFoldDB" id="A0ABD3N358"/>
<dbReference type="PANTHER" id="PTHR13416:SF2">
    <property type="entry name" value="TRANSMEMBRANE PROTEIN 43"/>
    <property type="match status" value="1"/>
</dbReference>
<dbReference type="Proteomes" id="UP001530293">
    <property type="component" value="Unassembled WGS sequence"/>
</dbReference>